<organism evidence="10 11">
    <name type="scientific">Turicibacter bilis</name>
    <dbReference type="NCBI Taxonomy" id="2735723"/>
    <lineage>
        <taxon>Bacteria</taxon>
        <taxon>Bacillati</taxon>
        <taxon>Bacillota</taxon>
        <taxon>Erysipelotrichia</taxon>
        <taxon>Erysipelotrichales</taxon>
        <taxon>Turicibacteraceae</taxon>
        <taxon>Turicibacter</taxon>
    </lineage>
</organism>
<comment type="similarity">
    <text evidence="2 8">Belongs to the PPase class C family.</text>
</comment>
<evidence type="ECO:0000313" key="11">
    <source>
        <dbReference type="Proteomes" id="UP001058072"/>
    </source>
</evidence>
<dbReference type="Gene3D" id="3.90.1640.10">
    <property type="entry name" value="inorganic pyrophosphatase (n-terminal core)"/>
    <property type="match status" value="1"/>
</dbReference>
<evidence type="ECO:0000256" key="3">
    <source>
        <dbReference type="ARBA" id="ARBA00022490"/>
    </source>
</evidence>
<comment type="subcellular location">
    <subcellularLocation>
        <location evidence="1 8">Cytoplasm</location>
    </subcellularLocation>
</comment>
<evidence type="ECO:0000256" key="4">
    <source>
        <dbReference type="ARBA" id="ARBA00022723"/>
    </source>
</evidence>
<evidence type="ECO:0000256" key="5">
    <source>
        <dbReference type="ARBA" id="ARBA00022801"/>
    </source>
</evidence>
<feature type="binding site" evidence="8">
    <location>
        <position position="95"/>
    </location>
    <ligand>
        <name>Mn(2+)</name>
        <dbReference type="ChEBI" id="CHEBI:29035"/>
        <label>2</label>
    </ligand>
</feature>
<keyword evidence="6 8" id="KW-0464">Manganese</keyword>
<dbReference type="InterPro" id="IPR001667">
    <property type="entry name" value="DDH_dom"/>
</dbReference>
<proteinExistence type="inferred from homology"/>
<keyword evidence="3 8" id="KW-0963">Cytoplasm</keyword>
<dbReference type="HAMAP" id="MF_00207">
    <property type="entry name" value="PPase_C"/>
    <property type="match status" value="1"/>
</dbReference>
<dbReference type="InterPro" id="IPR038222">
    <property type="entry name" value="DHHA2_dom_sf"/>
</dbReference>
<sequence>MATLVFGHKNPDTDSITSTLVMTDLQTKLGMDVKACRLGDVNKETQYILNHFQVEVPTLIEEVTENDEVILVDHNEFNQSANGIEKATIKMVVDHHRIANFQTSEPLFYRAEPVGCTGTILYKMYKENGIEIEPKIAGLMASAIISDSLLFKSPTCTPQDEKACRELAQIAGLDVETYGLEMLKAGTDLSDLTAGQLLGIDAKVFPMGSSTVEIAQINVVSIEDMMTRKAELEEQMQAIIAEKGLNLFVAVITDILNSNSQVIALGERTDIVEKAFNVELTENTALLEGVVSRKKQIVPVMDRIA</sequence>
<dbReference type="EC" id="3.6.1.1" evidence="8"/>
<dbReference type="GO" id="GO:0030145">
    <property type="term" value="F:manganese ion binding"/>
    <property type="evidence" value="ECO:0007669"/>
    <property type="project" value="UniProtKB-UniRule"/>
</dbReference>
<dbReference type="GO" id="GO:0004427">
    <property type="term" value="F:inorganic diphosphate phosphatase activity"/>
    <property type="evidence" value="ECO:0007669"/>
    <property type="project" value="UniProtKB-UniRule"/>
</dbReference>
<dbReference type="NCBIfam" id="NF003877">
    <property type="entry name" value="PRK05427.1"/>
    <property type="match status" value="1"/>
</dbReference>
<keyword evidence="4 8" id="KW-0479">Metal-binding</keyword>
<feature type="binding site" evidence="8">
    <location>
        <position position="73"/>
    </location>
    <ligand>
        <name>Mn(2+)</name>
        <dbReference type="ChEBI" id="CHEBI:29035"/>
        <label>2</label>
    </ligand>
</feature>
<evidence type="ECO:0000256" key="6">
    <source>
        <dbReference type="ARBA" id="ARBA00023211"/>
    </source>
</evidence>
<gene>
    <name evidence="8" type="primary">ppaC</name>
    <name evidence="10" type="ORF">J0J70_09685</name>
</gene>
<dbReference type="SMART" id="SM01131">
    <property type="entry name" value="DHHA2"/>
    <property type="match status" value="1"/>
</dbReference>
<feature type="binding site" evidence="8">
    <location>
        <position position="14"/>
    </location>
    <ligand>
        <name>Mn(2+)</name>
        <dbReference type="ChEBI" id="CHEBI:29035"/>
        <label>2</label>
    </ligand>
</feature>
<dbReference type="InterPro" id="IPR004097">
    <property type="entry name" value="DHHA2"/>
</dbReference>
<evidence type="ECO:0000256" key="1">
    <source>
        <dbReference type="ARBA" id="ARBA00004496"/>
    </source>
</evidence>
<dbReference type="Gene3D" id="3.10.310.20">
    <property type="entry name" value="DHHA2 domain"/>
    <property type="match status" value="1"/>
</dbReference>
<dbReference type="InterPro" id="IPR038763">
    <property type="entry name" value="DHH_sf"/>
</dbReference>
<dbReference type="PANTHER" id="PTHR12112">
    <property type="entry name" value="BNIP - RELATED"/>
    <property type="match status" value="1"/>
</dbReference>
<dbReference type="PANTHER" id="PTHR12112:SF22">
    <property type="entry name" value="MANGANESE-DEPENDENT INORGANIC PYROPHOSPHATASE-RELATED"/>
    <property type="match status" value="1"/>
</dbReference>
<dbReference type="FunFam" id="3.10.310.20:FF:000001">
    <property type="entry name" value="Probable manganese-dependent inorganic pyrophosphatase"/>
    <property type="match status" value="1"/>
</dbReference>
<feature type="binding site" evidence="8">
    <location>
        <position position="147"/>
    </location>
    <ligand>
        <name>Mn(2+)</name>
        <dbReference type="ChEBI" id="CHEBI:29035"/>
        <label>2</label>
    </ligand>
</feature>
<evidence type="ECO:0000313" key="10">
    <source>
        <dbReference type="EMBL" id="UUF07881.1"/>
    </source>
</evidence>
<dbReference type="GO" id="GO:0005737">
    <property type="term" value="C:cytoplasm"/>
    <property type="evidence" value="ECO:0007669"/>
    <property type="project" value="UniProtKB-SubCell"/>
</dbReference>
<dbReference type="Pfam" id="PF02833">
    <property type="entry name" value="DHHA2"/>
    <property type="match status" value="1"/>
</dbReference>
<evidence type="ECO:0000256" key="8">
    <source>
        <dbReference type="HAMAP-Rule" id="MF_00207"/>
    </source>
</evidence>
<feature type="binding site" evidence="8">
    <location>
        <position position="73"/>
    </location>
    <ligand>
        <name>Mn(2+)</name>
        <dbReference type="ChEBI" id="CHEBI:29035"/>
        <label>1</label>
    </ligand>
</feature>
<name>A0A9Q9CM48_9FIRM</name>
<evidence type="ECO:0000259" key="9">
    <source>
        <dbReference type="SMART" id="SM01131"/>
    </source>
</evidence>
<reference evidence="10" key="1">
    <citation type="submission" date="2021-03" db="EMBL/GenBank/DDBJ databases">
        <title>Comparative Genomics and Metabolomics in the genus Turicibacter.</title>
        <authorList>
            <person name="Maki J."/>
            <person name="Looft T."/>
        </authorList>
    </citation>
    <scope>NUCLEOTIDE SEQUENCE</scope>
    <source>
        <strain evidence="10">ISU324</strain>
    </source>
</reference>
<dbReference type="Proteomes" id="UP001058072">
    <property type="component" value="Chromosome"/>
</dbReference>
<accession>A0A9Q9CM48</accession>
<dbReference type="RefSeq" id="WP_212724849.1">
    <property type="nucleotide sequence ID" value="NZ_CP071250.1"/>
</dbReference>
<protein>
    <recommendedName>
        <fullName evidence="8">Probable manganese-dependent inorganic pyrophosphatase</fullName>
        <ecNumber evidence="8">3.6.1.1</ecNumber>
    </recommendedName>
    <alternativeName>
        <fullName evidence="8">Pyrophosphate phospho-hydrolase</fullName>
        <shortName evidence="8">PPase</shortName>
    </alternativeName>
</protein>
<feature type="binding site" evidence="8">
    <location>
        <position position="8"/>
    </location>
    <ligand>
        <name>Mn(2+)</name>
        <dbReference type="ChEBI" id="CHEBI:29035"/>
        <label>1</label>
    </ligand>
</feature>
<comment type="cofactor">
    <cofactor evidence="8">
        <name>Mn(2+)</name>
        <dbReference type="ChEBI" id="CHEBI:29035"/>
    </cofactor>
    <text evidence="8">Binds 2 manganese ions per subunit.</text>
</comment>
<dbReference type="InterPro" id="IPR022934">
    <property type="entry name" value="Mn-dep_inorganic_PyrPase"/>
</dbReference>
<dbReference type="FunFam" id="3.90.1640.10:FF:000001">
    <property type="entry name" value="Probable manganese-dependent inorganic pyrophosphatase"/>
    <property type="match status" value="1"/>
</dbReference>
<evidence type="ECO:0000256" key="2">
    <source>
        <dbReference type="ARBA" id="ARBA00007350"/>
    </source>
</evidence>
<comment type="catalytic activity">
    <reaction evidence="7 8">
        <text>diphosphate + H2O = 2 phosphate + H(+)</text>
        <dbReference type="Rhea" id="RHEA:24576"/>
        <dbReference type="ChEBI" id="CHEBI:15377"/>
        <dbReference type="ChEBI" id="CHEBI:15378"/>
        <dbReference type="ChEBI" id="CHEBI:33019"/>
        <dbReference type="ChEBI" id="CHEBI:43474"/>
        <dbReference type="EC" id="3.6.1.1"/>
    </reaction>
</comment>
<feature type="binding site" evidence="8">
    <location>
        <position position="12"/>
    </location>
    <ligand>
        <name>Mn(2+)</name>
        <dbReference type="ChEBI" id="CHEBI:29035"/>
        <label>1</label>
    </ligand>
</feature>
<keyword evidence="5 8" id="KW-0378">Hydrolase</keyword>
<dbReference type="AlphaFoldDB" id="A0A9Q9CM48"/>
<feature type="domain" description="DHHA2" evidence="9">
    <location>
        <begin position="179"/>
        <end position="305"/>
    </location>
</feature>
<evidence type="ECO:0000256" key="7">
    <source>
        <dbReference type="ARBA" id="ARBA00047820"/>
    </source>
</evidence>
<dbReference type="Pfam" id="PF01368">
    <property type="entry name" value="DHH"/>
    <property type="match status" value="1"/>
</dbReference>
<dbReference type="EMBL" id="CP071250">
    <property type="protein sequence ID" value="UUF07881.1"/>
    <property type="molecule type" value="Genomic_DNA"/>
</dbReference>
<dbReference type="SUPFAM" id="SSF64182">
    <property type="entry name" value="DHH phosphoesterases"/>
    <property type="match status" value="1"/>
</dbReference>